<dbReference type="SUPFAM" id="SSF52821">
    <property type="entry name" value="Rhodanese/Cell cycle control phosphatase"/>
    <property type="match status" value="1"/>
</dbReference>
<evidence type="ECO:0000313" key="2">
    <source>
        <dbReference type="EMBL" id="CDW35703.1"/>
    </source>
</evidence>
<evidence type="ECO:0000259" key="1">
    <source>
        <dbReference type="PROSITE" id="PS50206"/>
    </source>
</evidence>
<gene>
    <name evidence="2" type="primary">Dpse\GA24291</name>
</gene>
<dbReference type="PROSITE" id="PS50206">
    <property type="entry name" value="RHODANESE_3"/>
    <property type="match status" value="1"/>
</dbReference>
<dbReference type="InterPro" id="IPR001763">
    <property type="entry name" value="Rhodanese-like_dom"/>
</dbReference>
<name>A0A0K2UBT7_LEPSM</name>
<organism evidence="2">
    <name type="scientific">Lepeophtheirus salmonis</name>
    <name type="common">Salmon louse</name>
    <name type="synonym">Caligus salmonis</name>
    <dbReference type="NCBI Taxonomy" id="72036"/>
    <lineage>
        <taxon>Eukaryota</taxon>
        <taxon>Metazoa</taxon>
        <taxon>Ecdysozoa</taxon>
        <taxon>Arthropoda</taxon>
        <taxon>Crustacea</taxon>
        <taxon>Multicrustacea</taxon>
        <taxon>Hexanauplia</taxon>
        <taxon>Copepoda</taxon>
        <taxon>Siphonostomatoida</taxon>
        <taxon>Caligidae</taxon>
        <taxon>Lepeophtheirus</taxon>
    </lineage>
</organism>
<accession>A0A0K2UBT7</accession>
<proteinExistence type="predicted"/>
<protein>
    <recommendedName>
        <fullName evidence="1">Rhodanese domain-containing protein</fullName>
    </recommendedName>
</protein>
<dbReference type="Pfam" id="PF00581">
    <property type="entry name" value="Rhodanese"/>
    <property type="match status" value="1"/>
</dbReference>
<dbReference type="PANTHER" id="PTHR44086:SF10">
    <property type="entry name" value="THIOSULFATE SULFURTRANSFERASE_RHODANESE-LIKE DOMAIN-CONTAINING PROTEIN 3"/>
    <property type="match status" value="1"/>
</dbReference>
<dbReference type="AlphaFoldDB" id="A0A0K2UBT7"/>
<feature type="non-terminal residue" evidence="2">
    <location>
        <position position="1"/>
    </location>
</feature>
<dbReference type="PANTHER" id="PTHR44086">
    <property type="entry name" value="THIOSULFATE SULFURTRANSFERASE RDL2, MITOCHONDRIAL-RELATED"/>
    <property type="match status" value="1"/>
</dbReference>
<feature type="domain" description="Rhodanese" evidence="1">
    <location>
        <begin position="162"/>
        <end position="267"/>
    </location>
</feature>
<dbReference type="OrthoDB" id="566238at2759"/>
<dbReference type="InterPro" id="IPR036873">
    <property type="entry name" value="Rhodanese-like_dom_sf"/>
</dbReference>
<dbReference type="SMART" id="SM00450">
    <property type="entry name" value="RHOD"/>
    <property type="match status" value="1"/>
</dbReference>
<dbReference type="Gene3D" id="3.40.250.10">
    <property type="entry name" value="Rhodanese-like domain"/>
    <property type="match status" value="1"/>
</dbReference>
<dbReference type="EMBL" id="HACA01018342">
    <property type="protein sequence ID" value="CDW35703.1"/>
    <property type="molecule type" value="Transcribed_RNA"/>
</dbReference>
<sequence length="279" mass="31586">IALVSTIQLLTKRDMSKSIQKLYFLCAIVLFALKLDSALGETLGANEFLSSVNQVGIDQVILDCRSEFEREVQGYLEGSHWFDNCQIKDDVVPSHDLKGKSTDLILCIRGKRSTKADATKLIQALELKSSKLDDFEGDLRELGKELKVTRFVHFDALSALLNEKKILLIDVRNRTELNEVGQIRGSVCLPLHEIPLAFTKLNDNDFQERYGFSKPNPLDSSNIVLTCRSGRRVLVADKKMKPLGFENLRIYSGSFNEWSQMNGDSFKADFNLDYDILEE</sequence>
<reference evidence="2" key="1">
    <citation type="submission" date="2014-05" db="EMBL/GenBank/DDBJ databases">
        <authorList>
            <person name="Chronopoulou M."/>
        </authorList>
    </citation>
    <scope>NUCLEOTIDE SEQUENCE</scope>
    <source>
        <tissue evidence="2">Whole organism</tissue>
    </source>
</reference>